<feature type="compositionally biased region" description="Pro residues" evidence="1">
    <location>
        <begin position="131"/>
        <end position="143"/>
    </location>
</feature>
<comment type="caution">
    <text evidence="2">The sequence shown here is derived from an EMBL/GenBank/DDBJ whole genome shotgun (WGS) entry which is preliminary data.</text>
</comment>
<dbReference type="EMBL" id="JAPMOS010000018">
    <property type="protein sequence ID" value="KAJ4459667.1"/>
    <property type="molecule type" value="Genomic_DNA"/>
</dbReference>
<proteinExistence type="predicted"/>
<feature type="compositionally biased region" description="Basic and acidic residues" evidence="1">
    <location>
        <begin position="91"/>
        <end position="101"/>
    </location>
</feature>
<evidence type="ECO:0000256" key="1">
    <source>
        <dbReference type="SAM" id="MobiDB-lite"/>
    </source>
</evidence>
<sequence>MWYHHKLQKQAAAVVQRKPTTYPIEMVMSREESDTPPRSGVLFACSEDALDCCAPPPELMTLETPQQPLPVGADRSAEKRKEDGLEYESAYAEKRVREDPHGPTSPAPAKPTSRLASLFAMFTPPFLGAQQPPPTPPTQPPPWNNCLFGGAGGLGFF</sequence>
<evidence type="ECO:0000313" key="3">
    <source>
        <dbReference type="Proteomes" id="UP001141327"/>
    </source>
</evidence>
<feature type="region of interest" description="Disordered" evidence="1">
    <location>
        <begin position="56"/>
        <end position="152"/>
    </location>
</feature>
<reference evidence="2" key="1">
    <citation type="journal article" date="2022" name="bioRxiv">
        <title>Genomics of Preaxostyla Flagellates Illuminates Evolutionary Transitions and the Path Towards Mitochondrial Loss.</title>
        <authorList>
            <person name="Novak L.V.F."/>
            <person name="Treitli S.C."/>
            <person name="Pyrih J."/>
            <person name="Halakuc P."/>
            <person name="Pipaliya S.V."/>
            <person name="Vacek V."/>
            <person name="Brzon O."/>
            <person name="Soukal P."/>
            <person name="Eme L."/>
            <person name="Dacks J.B."/>
            <person name="Karnkowska A."/>
            <person name="Elias M."/>
            <person name="Hampl V."/>
        </authorList>
    </citation>
    <scope>NUCLEOTIDE SEQUENCE</scope>
    <source>
        <strain evidence="2">RCP-MX</strain>
    </source>
</reference>
<evidence type="ECO:0000313" key="2">
    <source>
        <dbReference type="EMBL" id="KAJ4459667.1"/>
    </source>
</evidence>
<name>A0ABQ8UMH9_9EUKA</name>
<organism evidence="2 3">
    <name type="scientific">Paratrimastix pyriformis</name>
    <dbReference type="NCBI Taxonomy" id="342808"/>
    <lineage>
        <taxon>Eukaryota</taxon>
        <taxon>Metamonada</taxon>
        <taxon>Preaxostyla</taxon>
        <taxon>Paratrimastigidae</taxon>
        <taxon>Paratrimastix</taxon>
    </lineage>
</organism>
<accession>A0ABQ8UMH9</accession>
<keyword evidence="3" id="KW-1185">Reference proteome</keyword>
<dbReference type="Proteomes" id="UP001141327">
    <property type="component" value="Unassembled WGS sequence"/>
</dbReference>
<feature type="compositionally biased region" description="Basic and acidic residues" evidence="1">
    <location>
        <begin position="75"/>
        <end position="84"/>
    </location>
</feature>
<protein>
    <submittedName>
        <fullName evidence="2">Uncharacterized protein</fullName>
    </submittedName>
</protein>
<gene>
    <name evidence="2" type="ORF">PAPYR_4417</name>
</gene>